<name>A0A314L4N4_NICAT</name>
<dbReference type="InterPro" id="IPR044730">
    <property type="entry name" value="RNase_H-like_dom_plant"/>
</dbReference>
<keyword evidence="3" id="KW-1185">Reference proteome</keyword>
<dbReference type="GO" id="GO:0004523">
    <property type="term" value="F:RNA-DNA hybrid ribonuclease activity"/>
    <property type="evidence" value="ECO:0007669"/>
    <property type="project" value="InterPro"/>
</dbReference>
<dbReference type="Gramene" id="OIT36550">
    <property type="protein sequence ID" value="OIT36550"/>
    <property type="gene ID" value="A4A49_55613"/>
</dbReference>
<dbReference type="AlphaFoldDB" id="A0A314L4N4"/>
<comment type="caution">
    <text evidence="2">The sequence shown here is derived from an EMBL/GenBank/DDBJ whole genome shotgun (WGS) entry which is preliminary data.</text>
</comment>
<dbReference type="Pfam" id="PF13456">
    <property type="entry name" value="RVT_3"/>
    <property type="match status" value="1"/>
</dbReference>
<dbReference type="PANTHER" id="PTHR47074">
    <property type="entry name" value="BNAC02G40300D PROTEIN"/>
    <property type="match status" value="1"/>
</dbReference>
<dbReference type="Proteomes" id="UP000187609">
    <property type="component" value="Unassembled WGS sequence"/>
</dbReference>
<sequence>MWQIWKAKNAWYFNNERFESIDIIFKSLFDYHEYKDILDTCSSTSPQNGICLAAQLTNHQDSILLFTYAGLQKIGDDPLGRRNARRASIGVAAMDSIEKLLHDHGSPIQFVGKAMIAEALAIRRALERAFMNGWKKVKILTDAKSLIDMIRKKITTSWEIEVTCEDIWKLSTLFDHVD</sequence>
<organism evidence="2 3">
    <name type="scientific">Nicotiana attenuata</name>
    <name type="common">Coyote tobacco</name>
    <dbReference type="NCBI Taxonomy" id="49451"/>
    <lineage>
        <taxon>Eukaryota</taxon>
        <taxon>Viridiplantae</taxon>
        <taxon>Streptophyta</taxon>
        <taxon>Embryophyta</taxon>
        <taxon>Tracheophyta</taxon>
        <taxon>Spermatophyta</taxon>
        <taxon>Magnoliopsida</taxon>
        <taxon>eudicotyledons</taxon>
        <taxon>Gunneridae</taxon>
        <taxon>Pentapetalae</taxon>
        <taxon>asterids</taxon>
        <taxon>lamiids</taxon>
        <taxon>Solanales</taxon>
        <taxon>Solanaceae</taxon>
        <taxon>Nicotianoideae</taxon>
        <taxon>Nicotianeae</taxon>
        <taxon>Nicotiana</taxon>
    </lineage>
</organism>
<dbReference type="CDD" id="cd06222">
    <property type="entry name" value="RNase_H_like"/>
    <property type="match status" value="1"/>
</dbReference>
<gene>
    <name evidence="2" type="ORF">A4A49_55613</name>
</gene>
<proteinExistence type="predicted"/>
<dbReference type="EMBL" id="MJEQ01000420">
    <property type="protein sequence ID" value="OIT36550.1"/>
    <property type="molecule type" value="Genomic_DNA"/>
</dbReference>
<accession>A0A314L4N4</accession>
<dbReference type="InterPro" id="IPR012337">
    <property type="entry name" value="RNaseH-like_sf"/>
</dbReference>
<dbReference type="GO" id="GO:0003676">
    <property type="term" value="F:nucleic acid binding"/>
    <property type="evidence" value="ECO:0007669"/>
    <property type="project" value="InterPro"/>
</dbReference>
<feature type="domain" description="RNase H type-1" evidence="1">
    <location>
        <begin position="83"/>
        <end position="177"/>
    </location>
</feature>
<dbReference type="InterPro" id="IPR002156">
    <property type="entry name" value="RNaseH_domain"/>
</dbReference>
<dbReference type="SUPFAM" id="SSF53098">
    <property type="entry name" value="Ribonuclease H-like"/>
    <property type="match status" value="1"/>
</dbReference>
<evidence type="ECO:0000259" key="1">
    <source>
        <dbReference type="Pfam" id="PF13456"/>
    </source>
</evidence>
<protein>
    <recommendedName>
        <fullName evidence="1">RNase H type-1 domain-containing protein</fullName>
    </recommendedName>
</protein>
<dbReference type="PANTHER" id="PTHR47074:SF48">
    <property type="entry name" value="POLYNUCLEOTIDYL TRANSFERASE, RIBONUCLEASE H-LIKE SUPERFAMILY PROTEIN"/>
    <property type="match status" value="1"/>
</dbReference>
<reference evidence="2" key="1">
    <citation type="submission" date="2016-11" db="EMBL/GenBank/DDBJ databases">
        <title>The genome of Nicotiana attenuata.</title>
        <authorList>
            <person name="Xu S."/>
            <person name="Brockmoeller T."/>
            <person name="Gaquerel E."/>
            <person name="Navarro A."/>
            <person name="Kuhl H."/>
            <person name="Gase K."/>
            <person name="Ling Z."/>
            <person name="Zhou W."/>
            <person name="Kreitzer C."/>
            <person name="Stanke M."/>
            <person name="Tang H."/>
            <person name="Lyons E."/>
            <person name="Pandey P."/>
            <person name="Pandey S.P."/>
            <person name="Timmermann B."/>
            <person name="Baldwin I.T."/>
        </authorList>
    </citation>
    <scope>NUCLEOTIDE SEQUENCE [LARGE SCALE GENOMIC DNA]</scope>
    <source>
        <strain evidence="2">UT</strain>
    </source>
</reference>
<feature type="non-terminal residue" evidence="2">
    <location>
        <position position="178"/>
    </location>
</feature>
<evidence type="ECO:0000313" key="2">
    <source>
        <dbReference type="EMBL" id="OIT36550.1"/>
    </source>
</evidence>
<dbReference type="SMR" id="A0A314L4N4"/>
<dbReference type="InterPro" id="IPR052929">
    <property type="entry name" value="RNase_H-like_EbsB-rel"/>
</dbReference>
<dbReference type="InterPro" id="IPR036397">
    <property type="entry name" value="RNaseH_sf"/>
</dbReference>
<dbReference type="Gene3D" id="3.30.420.10">
    <property type="entry name" value="Ribonuclease H-like superfamily/Ribonuclease H"/>
    <property type="match status" value="1"/>
</dbReference>
<evidence type="ECO:0000313" key="3">
    <source>
        <dbReference type="Proteomes" id="UP000187609"/>
    </source>
</evidence>